<comment type="caution">
    <text evidence="7">The sequence shown here is derived from an EMBL/GenBank/DDBJ whole genome shotgun (WGS) entry which is preliminary data.</text>
</comment>
<evidence type="ECO:0000256" key="2">
    <source>
        <dbReference type="ARBA" id="ARBA00022980"/>
    </source>
</evidence>
<evidence type="ECO:0000313" key="8">
    <source>
        <dbReference type="Proteomes" id="UP000824037"/>
    </source>
</evidence>
<feature type="region of interest" description="Disordered" evidence="6">
    <location>
        <begin position="1"/>
        <end position="30"/>
    </location>
</feature>
<comment type="similarity">
    <text evidence="1 5">Belongs to the bacterial ribosomal protein bL32 family.</text>
</comment>
<keyword evidence="2 5" id="KW-0689">Ribosomal protein</keyword>
<reference evidence="7" key="2">
    <citation type="submission" date="2021-04" db="EMBL/GenBank/DDBJ databases">
        <authorList>
            <person name="Gilroy R."/>
        </authorList>
    </citation>
    <scope>NUCLEOTIDE SEQUENCE</scope>
    <source>
        <strain evidence="7">ChiGjej4B4-7305</strain>
    </source>
</reference>
<protein>
    <recommendedName>
        <fullName evidence="4 5">Large ribosomal subunit protein bL32</fullName>
    </recommendedName>
</protein>
<feature type="compositionally biased region" description="Basic residues" evidence="6">
    <location>
        <begin position="1"/>
        <end position="20"/>
    </location>
</feature>
<dbReference type="SUPFAM" id="SSF57829">
    <property type="entry name" value="Zn-binding ribosomal proteins"/>
    <property type="match status" value="1"/>
</dbReference>
<organism evidence="7 8">
    <name type="scientific">Candidatus Ruania gallistercoris</name>
    <dbReference type="NCBI Taxonomy" id="2838746"/>
    <lineage>
        <taxon>Bacteria</taxon>
        <taxon>Bacillati</taxon>
        <taxon>Actinomycetota</taxon>
        <taxon>Actinomycetes</taxon>
        <taxon>Micrococcales</taxon>
        <taxon>Ruaniaceae</taxon>
        <taxon>Ruania</taxon>
    </lineage>
</organism>
<proteinExistence type="inferred from homology"/>
<dbReference type="InterPro" id="IPR002677">
    <property type="entry name" value="Ribosomal_bL32"/>
</dbReference>
<evidence type="ECO:0000256" key="1">
    <source>
        <dbReference type="ARBA" id="ARBA00008560"/>
    </source>
</evidence>
<gene>
    <name evidence="5 7" type="primary">rpmF</name>
    <name evidence="7" type="ORF">H9815_07130</name>
</gene>
<dbReference type="AlphaFoldDB" id="A0A9D2ED83"/>
<evidence type="ECO:0000313" key="7">
    <source>
        <dbReference type="EMBL" id="HIZ35534.1"/>
    </source>
</evidence>
<dbReference type="Proteomes" id="UP000824037">
    <property type="component" value="Unassembled WGS sequence"/>
</dbReference>
<dbReference type="InterPro" id="IPR011332">
    <property type="entry name" value="Ribosomal_zn-bd"/>
</dbReference>
<dbReference type="PANTHER" id="PTHR35534:SF1">
    <property type="entry name" value="LARGE RIBOSOMAL SUBUNIT PROTEIN BL32"/>
    <property type="match status" value="1"/>
</dbReference>
<dbReference type="Pfam" id="PF01783">
    <property type="entry name" value="Ribosomal_L32p"/>
    <property type="match status" value="1"/>
</dbReference>
<name>A0A9D2ED83_9MICO</name>
<reference evidence="7" key="1">
    <citation type="journal article" date="2021" name="PeerJ">
        <title>Extensive microbial diversity within the chicken gut microbiome revealed by metagenomics and culture.</title>
        <authorList>
            <person name="Gilroy R."/>
            <person name="Ravi A."/>
            <person name="Getino M."/>
            <person name="Pursley I."/>
            <person name="Horton D.L."/>
            <person name="Alikhan N.F."/>
            <person name="Baker D."/>
            <person name="Gharbi K."/>
            <person name="Hall N."/>
            <person name="Watson M."/>
            <person name="Adriaenssens E.M."/>
            <person name="Foster-Nyarko E."/>
            <person name="Jarju S."/>
            <person name="Secka A."/>
            <person name="Antonio M."/>
            <person name="Oren A."/>
            <person name="Chaudhuri R.R."/>
            <person name="La Ragione R."/>
            <person name="Hildebrand F."/>
            <person name="Pallen M.J."/>
        </authorList>
    </citation>
    <scope>NUCLEOTIDE SEQUENCE</scope>
    <source>
        <strain evidence="7">ChiGjej4B4-7305</strain>
    </source>
</reference>
<dbReference type="GO" id="GO:0006412">
    <property type="term" value="P:translation"/>
    <property type="evidence" value="ECO:0007669"/>
    <property type="project" value="UniProtKB-UniRule"/>
</dbReference>
<dbReference type="GO" id="GO:0015934">
    <property type="term" value="C:large ribosomal subunit"/>
    <property type="evidence" value="ECO:0007669"/>
    <property type="project" value="InterPro"/>
</dbReference>
<dbReference type="InterPro" id="IPR044957">
    <property type="entry name" value="Ribosomal_bL32_bact"/>
</dbReference>
<dbReference type="PANTHER" id="PTHR35534">
    <property type="entry name" value="50S RIBOSOMAL PROTEIN L32"/>
    <property type="match status" value="1"/>
</dbReference>
<keyword evidence="3 5" id="KW-0687">Ribonucleoprotein</keyword>
<dbReference type="NCBIfam" id="TIGR01031">
    <property type="entry name" value="rpmF_bact"/>
    <property type="match status" value="1"/>
</dbReference>
<dbReference type="HAMAP" id="MF_00340">
    <property type="entry name" value="Ribosomal_bL32"/>
    <property type="match status" value="1"/>
</dbReference>
<dbReference type="EMBL" id="DXBY01000123">
    <property type="protein sequence ID" value="HIZ35534.1"/>
    <property type="molecule type" value="Genomic_DNA"/>
</dbReference>
<evidence type="ECO:0000256" key="3">
    <source>
        <dbReference type="ARBA" id="ARBA00023274"/>
    </source>
</evidence>
<accession>A0A9D2ED83</accession>
<dbReference type="GO" id="GO:0003735">
    <property type="term" value="F:structural constituent of ribosome"/>
    <property type="evidence" value="ECO:0007669"/>
    <property type="project" value="InterPro"/>
</dbReference>
<feature type="compositionally biased region" description="Polar residues" evidence="6">
    <location>
        <begin position="21"/>
        <end position="30"/>
    </location>
</feature>
<sequence length="65" mass="7333">MASSGFRRKSRSRTRSRRSQWKATPPQTTVCPNPACGKPTLPHRACSSCGQYRGRQVLTPQTMQR</sequence>
<evidence type="ECO:0000256" key="4">
    <source>
        <dbReference type="ARBA" id="ARBA00035178"/>
    </source>
</evidence>
<evidence type="ECO:0000256" key="6">
    <source>
        <dbReference type="SAM" id="MobiDB-lite"/>
    </source>
</evidence>
<evidence type="ECO:0000256" key="5">
    <source>
        <dbReference type="HAMAP-Rule" id="MF_00340"/>
    </source>
</evidence>